<evidence type="ECO:0000256" key="1">
    <source>
        <dbReference type="ARBA" id="ARBA00023015"/>
    </source>
</evidence>
<accession>A0A9D1NVG3</accession>
<dbReference type="PANTHER" id="PTHR43280:SF28">
    <property type="entry name" value="HTH-TYPE TRANSCRIPTIONAL ACTIVATOR RHAS"/>
    <property type="match status" value="1"/>
</dbReference>
<dbReference type="EMBL" id="DVON01000235">
    <property type="protein sequence ID" value="HIV13667.1"/>
    <property type="molecule type" value="Genomic_DNA"/>
</dbReference>
<evidence type="ECO:0000256" key="2">
    <source>
        <dbReference type="ARBA" id="ARBA00023125"/>
    </source>
</evidence>
<dbReference type="Pfam" id="PF07883">
    <property type="entry name" value="Cupin_2"/>
    <property type="match status" value="1"/>
</dbReference>
<reference evidence="5" key="1">
    <citation type="submission" date="2020-10" db="EMBL/GenBank/DDBJ databases">
        <authorList>
            <person name="Gilroy R."/>
        </authorList>
    </citation>
    <scope>NUCLEOTIDE SEQUENCE</scope>
    <source>
        <strain evidence="5">ChiBcec2-4451</strain>
    </source>
</reference>
<dbReference type="InterPro" id="IPR018060">
    <property type="entry name" value="HTH_AraC"/>
</dbReference>
<dbReference type="Pfam" id="PF12833">
    <property type="entry name" value="HTH_18"/>
    <property type="match status" value="1"/>
</dbReference>
<gene>
    <name evidence="5" type="ORF">IAA63_11080</name>
</gene>
<evidence type="ECO:0000256" key="3">
    <source>
        <dbReference type="ARBA" id="ARBA00023163"/>
    </source>
</evidence>
<reference evidence="5" key="2">
    <citation type="journal article" date="2021" name="PeerJ">
        <title>Extensive microbial diversity within the chicken gut microbiome revealed by metagenomics and culture.</title>
        <authorList>
            <person name="Gilroy R."/>
            <person name="Ravi A."/>
            <person name="Getino M."/>
            <person name="Pursley I."/>
            <person name="Horton D.L."/>
            <person name="Alikhan N.F."/>
            <person name="Baker D."/>
            <person name="Gharbi K."/>
            <person name="Hall N."/>
            <person name="Watson M."/>
            <person name="Adriaenssens E.M."/>
            <person name="Foster-Nyarko E."/>
            <person name="Jarju S."/>
            <person name="Secka A."/>
            <person name="Antonio M."/>
            <person name="Oren A."/>
            <person name="Chaudhuri R.R."/>
            <person name="La Ragione R."/>
            <person name="Hildebrand F."/>
            <person name="Pallen M.J."/>
        </authorList>
    </citation>
    <scope>NUCLEOTIDE SEQUENCE</scope>
    <source>
        <strain evidence="5">ChiBcec2-4451</strain>
    </source>
</reference>
<dbReference type="GO" id="GO:0043565">
    <property type="term" value="F:sequence-specific DNA binding"/>
    <property type="evidence" value="ECO:0007669"/>
    <property type="project" value="InterPro"/>
</dbReference>
<proteinExistence type="predicted"/>
<name>A0A9D1NVG3_9FIRM</name>
<dbReference type="Gene3D" id="2.60.120.10">
    <property type="entry name" value="Jelly Rolls"/>
    <property type="match status" value="1"/>
</dbReference>
<dbReference type="Gene3D" id="1.10.10.60">
    <property type="entry name" value="Homeodomain-like"/>
    <property type="match status" value="2"/>
</dbReference>
<organism evidence="5 6">
    <name type="scientific">Candidatus Pullilachnospira stercoravium</name>
    <dbReference type="NCBI Taxonomy" id="2840913"/>
    <lineage>
        <taxon>Bacteria</taxon>
        <taxon>Bacillati</taxon>
        <taxon>Bacillota</taxon>
        <taxon>Clostridia</taxon>
        <taxon>Lachnospirales</taxon>
        <taxon>Lachnospiraceae</taxon>
        <taxon>Lachnospiraceae incertae sedis</taxon>
        <taxon>Candidatus Pullilachnospira</taxon>
    </lineage>
</organism>
<dbReference type="GO" id="GO:0003700">
    <property type="term" value="F:DNA-binding transcription factor activity"/>
    <property type="evidence" value="ECO:0007669"/>
    <property type="project" value="InterPro"/>
</dbReference>
<keyword evidence="3" id="KW-0804">Transcription</keyword>
<dbReference type="SMART" id="SM00342">
    <property type="entry name" value="HTH_ARAC"/>
    <property type="match status" value="1"/>
</dbReference>
<dbReference type="PANTHER" id="PTHR43280">
    <property type="entry name" value="ARAC-FAMILY TRANSCRIPTIONAL REGULATOR"/>
    <property type="match status" value="1"/>
</dbReference>
<keyword evidence="1" id="KW-0805">Transcription regulation</keyword>
<dbReference type="PRINTS" id="PR00032">
    <property type="entry name" value="HTHARAC"/>
</dbReference>
<evidence type="ECO:0000313" key="5">
    <source>
        <dbReference type="EMBL" id="HIV13667.1"/>
    </source>
</evidence>
<dbReference type="SUPFAM" id="SSF51215">
    <property type="entry name" value="Regulatory protein AraC"/>
    <property type="match status" value="1"/>
</dbReference>
<evidence type="ECO:0000259" key="4">
    <source>
        <dbReference type="PROSITE" id="PS01124"/>
    </source>
</evidence>
<evidence type="ECO:0000313" key="6">
    <source>
        <dbReference type="Proteomes" id="UP000886723"/>
    </source>
</evidence>
<dbReference type="InterPro" id="IPR014710">
    <property type="entry name" value="RmlC-like_jellyroll"/>
</dbReference>
<dbReference type="InterPro" id="IPR009057">
    <property type="entry name" value="Homeodomain-like_sf"/>
</dbReference>
<comment type="caution">
    <text evidence="5">The sequence shown here is derived from an EMBL/GenBank/DDBJ whole genome shotgun (WGS) entry which is preliminary data.</text>
</comment>
<protein>
    <submittedName>
        <fullName evidence="5">Helix-turn-helix domain-containing protein</fullName>
    </submittedName>
</protein>
<dbReference type="InterPro" id="IPR037923">
    <property type="entry name" value="HTH-like"/>
</dbReference>
<sequence length="332" mass="39427">MNQELLEYLKKITPEEEEMIRSRQPLLERYAKEPGSQVVDRDKMIRPRRMIDVMKQPRFIEVTEHTHNYLEMIYVVSGVSRQVIGGDRELVMKEGDLMFLRQGTYHTVAPAGYDDISVRFSILPEFLQYPLSMLTEDTYLRRFILRVVQGNMDAEPYLQFHLQDMPEAQNLLENLMMSIMRRTRNDRRILQATMGVLFLELANRTYKITVGNPTSYEQQLVLQALGYVESNYQTATLENFCQSVHQPVYYISRLMKKYSPYTFTKYLQRRRLLQAAHLLTETNEPIEQIIVEVGYENSSHFHRLFRNEYHMTPREYRKKYSVQEGETSDPAY</sequence>
<dbReference type="InterPro" id="IPR020449">
    <property type="entry name" value="Tscrpt_reg_AraC-type_HTH"/>
</dbReference>
<dbReference type="SUPFAM" id="SSF46689">
    <property type="entry name" value="Homeodomain-like"/>
    <property type="match status" value="1"/>
</dbReference>
<keyword evidence="2" id="KW-0238">DNA-binding</keyword>
<dbReference type="PROSITE" id="PS01124">
    <property type="entry name" value="HTH_ARAC_FAMILY_2"/>
    <property type="match status" value="1"/>
</dbReference>
<feature type="domain" description="HTH araC/xylS-type" evidence="4">
    <location>
        <begin position="222"/>
        <end position="319"/>
    </location>
</feature>
<dbReference type="InterPro" id="IPR013096">
    <property type="entry name" value="Cupin_2"/>
</dbReference>
<dbReference type="Proteomes" id="UP000886723">
    <property type="component" value="Unassembled WGS sequence"/>
</dbReference>
<dbReference type="AlphaFoldDB" id="A0A9D1NVG3"/>